<feature type="transmembrane region" description="Helical" evidence="5">
    <location>
        <begin position="59"/>
        <end position="81"/>
    </location>
</feature>
<proteinExistence type="predicted"/>
<feature type="domain" description="TMEM205-like" evidence="6">
    <location>
        <begin position="24"/>
        <end position="130"/>
    </location>
</feature>
<dbReference type="Pfam" id="PF13664">
    <property type="entry name" value="DUF4149"/>
    <property type="match status" value="1"/>
</dbReference>
<dbReference type="Proteomes" id="UP000053890">
    <property type="component" value="Unassembled WGS sequence"/>
</dbReference>
<dbReference type="PANTHER" id="PTHR23241:SF102">
    <property type="entry name" value="LD23009P"/>
    <property type="match status" value="1"/>
</dbReference>
<dbReference type="GO" id="GO:0016020">
    <property type="term" value="C:membrane"/>
    <property type="evidence" value="ECO:0007669"/>
    <property type="project" value="UniProtKB-SubCell"/>
</dbReference>
<evidence type="ECO:0000256" key="4">
    <source>
        <dbReference type="ARBA" id="ARBA00023136"/>
    </source>
</evidence>
<evidence type="ECO:0000256" key="1">
    <source>
        <dbReference type="ARBA" id="ARBA00004370"/>
    </source>
</evidence>
<evidence type="ECO:0000256" key="5">
    <source>
        <dbReference type="SAM" id="Phobius"/>
    </source>
</evidence>
<keyword evidence="8" id="KW-1185">Reference proteome</keyword>
<keyword evidence="3 5" id="KW-1133">Transmembrane helix</keyword>
<evidence type="ECO:0000256" key="2">
    <source>
        <dbReference type="ARBA" id="ARBA00022692"/>
    </source>
</evidence>
<comment type="subcellular location">
    <subcellularLocation>
        <location evidence="1">Membrane</location>
    </subcellularLocation>
</comment>
<sequence length="187" mass="20745">MPSVELNPAAYRAVFSSRGFYNILLGNVLGATVWHGFFGGPIAYRILGRKPFSTLQEAIFPKLFLLQTGSAVVLASLYGRGSTALTKVEWTRFYRSSDRNVWALAIMAGSGLANWLVLGPWTTKVMKIRHRRERIEDKEYNDPKASPEMKQLNRRFAVLHSVASLLNLAFISAAATHAAYLAAFPPA</sequence>
<keyword evidence="2 5" id="KW-0812">Transmembrane</keyword>
<protein>
    <recommendedName>
        <fullName evidence="6">TMEM205-like domain-containing protein</fullName>
    </recommendedName>
</protein>
<keyword evidence="4 5" id="KW-0472">Membrane</keyword>
<accession>A0A194SCG7</accession>
<reference evidence="7 8" key="1">
    <citation type="journal article" date="2015" name="Front. Microbiol.">
        <title>Genome sequence of the plant growth promoting endophytic yeast Rhodotorula graminis WP1.</title>
        <authorList>
            <person name="Firrincieli A."/>
            <person name="Otillar R."/>
            <person name="Salamov A."/>
            <person name="Schmutz J."/>
            <person name="Khan Z."/>
            <person name="Redman R.S."/>
            <person name="Fleck N.D."/>
            <person name="Lindquist E."/>
            <person name="Grigoriev I.V."/>
            <person name="Doty S.L."/>
        </authorList>
    </citation>
    <scope>NUCLEOTIDE SEQUENCE [LARGE SCALE GENOMIC DNA]</scope>
    <source>
        <strain evidence="7 8">WP1</strain>
    </source>
</reference>
<dbReference type="EMBL" id="KQ474075">
    <property type="protein sequence ID" value="KPV77086.1"/>
    <property type="molecule type" value="Genomic_DNA"/>
</dbReference>
<gene>
    <name evidence="7" type="ORF">RHOBADRAFT_64649</name>
</gene>
<dbReference type="RefSeq" id="XP_018273135.1">
    <property type="nucleotide sequence ID" value="XM_018418537.1"/>
</dbReference>
<feature type="transmembrane region" description="Helical" evidence="5">
    <location>
        <begin position="20"/>
        <end position="47"/>
    </location>
</feature>
<name>A0A194SCG7_RHOGW</name>
<dbReference type="GeneID" id="28978984"/>
<feature type="transmembrane region" description="Helical" evidence="5">
    <location>
        <begin position="101"/>
        <end position="122"/>
    </location>
</feature>
<evidence type="ECO:0000313" key="7">
    <source>
        <dbReference type="EMBL" id="KPV77086.1"/>
    </source>
</evidence>
<dbReference type="PANTHER" id="PTHR23241">
    <property type="entry name" value="LATE EMBRYOGENESIS ABUNDANT PLANTS LEA-RELATED"/>
    <property type="match status" value="1"/>
</dbReference>
<evidence type="ECO:0000259" key="6">
    <source>
        <dbReference type="Pfam" id="PF13664"/>
    </source>
</evidence>
<dbReference type="AlphaFoldDB" id="A0A194SCG7"/>
<dbReference type="InterPro" id="IPR053009">
    <property type="entry name" value="Xanthocillin_Biosynth-Assoc"/>
</dbReference>
<dbReference type="OMA" id="PLTSKTM"/>
<evidence type="ECO:0000313" key="8">
    <source>
        <dbReference type="Proteomes" id="UP000053890"/>
    </source>
</evidence>
<dbReference type="InterPro" id="IPR025423">
    <property type="entry name" value="TMEM205-like"/>
</dbReference>
<organism evidence="7 8">
    <name type="scientific">Rhodotorula graminis (strain WP1)</name>
    <dbReference type="NCBI Taxonomy" id="578459"/>
    <lineage>
        <taxon>Eukaryota</taxon>
        <taxon>Fungi</taxon>
        <taxon>Dikarya</taxon>
        <taxon>Basidiomycota</taxon>
        <taxon>Pucciniomycotina</taxon>
        <taxon>Microbotryomycetes</taxon>
        <taxon>Sporidiobolales</taxon>
        <taxon>Sporidiobolaceae</taxon>
        <taxon>Rhodotorula</taxon>
    </lineage>
</organism>
<dbReference type="OrthoDB" id="1641132at2759"/>
<evidence type="ECO:0000256" key="3">
    <source>
        <dbReference type="ARBA" id="ARBA00022989"/>
    </source>
</evidence>
<feature type="transmembrane region" description="Helical" evidence="5">
    <location>
        <begin position="156"/>
        <end position="183"/>
    </location>
</feature>